<gene>
    <name evidence="2" type="ORF">C2E20_1769</name>
</gene>
<protein>
    <submittedName>
        <fullName evidence="2">CSE family</fullName>
    </submittedName>
</protein>
<name>A0A2P6VL80_9CHLO</name>
<feature type="region of interest" description="Disordered" evidence="1">
    <location>
        <begin position="555"/>
        <end position="667"/>
    </location>
</feature>
<feature type="region of interest" description="Disordered" evidence="1">
    <location>
        <begin position="494"/>
        <end position="535"/>
    </location>
</feature>
<feature type="compositionally biased region" description="Polar residues" evidence="1">
    <location>
        <begin position="638"/>
        <end position="649"/>
    </location>
</feature>
<organism evidence="2 3">
    <name type="scientific">Micractinium conductrix</name>
    <dbReference type="NCBI Taxonomy" id="554055"/>
    <lineage>
        <taxon>Eukaryota</taxon>
        <taxon>Viridiplantae</taxon>
        <taxon>Chlorophyta</taxon>
        <taxon>core chlorophytes</taxon>
        <taxon>Trebouxiophyceae</taxon>
        <taxon>Chlorellales</taxon>
        <taxon>Chlorellaceae</taxon>
        <taxon>Chlorella clade</taxon>
        <taxon>Micractinium</taxon>
    </lineage>
</organism>
<dbReference type="EMBL" id="LHPF02000003">
    <property type="protein sequence ID" value="PSC74851.1"/>
    <property type="molecule type" value="Genomic_DNA"/>
</dbReference>
<dbReference type="Proteomes" id="UP000239649">
    <property type="component" value="Unassembled WGS sequence"/>
</dbReference>
<dbReference type="OrthoDB" id="10588460at2759"/>
<keyword evidence="3" id="KW-1185">Reference proteome</keyword>
<feature type="compositionally biased region" description="Polar residues" evidence="1">
    <location>
        <begin position="560"/>
        <end position="571"/>
    </location>
</feature>
<feature type="compositionally biased region" description="Low complexity" evidence="1">
    <location>
        <begin position="496"/>
        <end position="534"/>
    </location>
</feature>
<feature type="region of interest" description="Disordered" evidence="1">
    <location>
        <begin position="688"/>
        <end position="709"/>
    </location>
</feature>
<comment type="caution">
    <text evidence="2">The sequence shown here is derived from an EMBL/GenBank/DDBJ whole genome shotgun (WGS) entry which is preliminary data.</text>
</comment>
<sequence length="835" mass="87328">MSTPPAQARADGGQELVDFAKLLLGLVQEDTGLALDTYSLIQRALCLPGLGLSSGDKRPSAAQPGSLHFTHTCRYTACTAANCTLCRHNPHKACAVQLRPKYVVGQEVAAPCGANLHVALAPSGGGKPLPPGSAAATQQWEALRSCGARAQLLLVDERARQQRTKELLMSGASGASNAQVAALLRQSTVHFDPAGSAMLSCSDAGPSADGSLLLPLADDGGCSVEGLTVACSTERATAGRKRAPVRLAALLVDQQGQPLDAAPALSPEFYVVSDRAENHEGMGTPLYMDSPSGHVRTIGKETQRRLADLPAACEMVGTRLRLPEGLTSVSTVRQLALLLQATMPSQATALSQVLKISKAQLEAASVHVATAVEPDSWLRAYVAPTGAALLFNCQQGGCDCAAPAAVMRCAQGPDGVLALSGLQRLGPNEAPLLLRRDGPLCTLYLQAEAAWAAPRHEGWVVLNVAGARYQTVEELEAALADEVRGQPVLEQLQSEPAAPAAPAALDQAAAQQVAAGTEQAGPQGAAPAPASPGEEAPKVVRTFALTLAGNPVSLAAAPSGGNSLSTATATEAQKRPHSSMSADGGQQQQQQQQAERAAKRRTSPLPWQQQRQQQQQQQQSSEHGPEGLSMHAEHRSLDSPTSQQGNASQGGHMAALPLQQPPVPLPQSLQRQPAALQLPSRPPALQLQAQHLPQQQQLQQSQHQLHQEQHHQLLQHLMSSAPTAPFQPLSQQEQQQAELLQLLCRLTQAPAPAPAPAPPAPAFHLPPSGRSAFHHPPHAPSQGFDAAASLRLLQGMTGAAAGAGAAPSAEFAVQSLPTQPWAPSLEQLAQIFARQ</sequence>
<reference evidence="2 3" key="1">
    <citation type="journal article" date="2018" name="Plant J.">
        <title>Genome sequences of Chlorella sorokiniana UTEX 1602 and Micractinium conductrix SAG 241.80: implications to maltose excretion by a green alga.</title>
        <authorList>
            <person name="Arriola M.B."/>
            <person name="Velmurugan N."/>
            <person name="Zhang Y."/>
            <person name="Plunkett M.H."/>
            <person name="Hondzo H."/>
            <person name="Barney B.M."/>
        </authorList>
    </citation>
    <scope>NUCLEOTIDE SEQUENCE [LARGE SCALE GENOMIC DNA]</scope>
    <source>
        <strain evidence="2 3">SAG 241.80</strain>
    </source>
</reference>
<feature type="compositionally biased region" description="Low complexity" evidence="1">
    <location>
        <begin position="688"/>
        <end position="704"/>
    </location>
</feature>
<accession>A0A2P6VL80</accession>
<proteinExistence type="predicted"/>
<evidence type="ECO:0000313" key="2">
    <source>
        <dbReference type="EMBL" id="PSC74851.1"/>
    </source>
</evidence>
<dbReference type="AlphaFoldDB" id="A0A2P6VL80"/>
<feature type="compositionally biased region" description="Low complexity" evidence="1">
    <location>
        <begin position="608"/>
        <end position="619"/>
    </location>
</feature>
<evidence type="ECO:0000256" key="1">
    <source>
        <dbReference type="SAM" id="MobiDB-lite"/>
    </source>
</evidence>
<evidence type="ECO:0000313" key="3">
    <source>
        <dbReference type="Proteomes" id="UP000239649"/>
    </source>
</evidence>